<accession>A0A452ZG31</accession>
<sequence length="79" mass="9194">MYEIMLEQFNDTLFQENCLVKDISEDGKFKSPGSRLIRLSEIDSASSQKTLHLERIKVGFATFHIKRTLILRIEFSICL</sequence>
<evidence type="ECO:0000313" key="2">
    <source>
        <dbReference type="Proteomes" id="UP000015105"/>
    </source>
</evidence>
<dbReference type="Gramene" id="AET1Gv20756300.35">
    <property type="protein sequence ID" value="AET1Gv20756300.35"/>
    <property type="gene ID" value="AET1Gv20756300"/>
</dbReference>
<dbReference type="AlphaFoldDB" id="A0A452ZG31"/>
<name>A0A452ZG31_AEGTS</name>
<reference evidence="1" key="5">
    <citation type="journal article" date="2021" name="G3 (Bethesda)">
        <title>Aegilops tauschii genome assembly Aet v5.0 features greater sequence contiguity and improved annotation.</title>
        <authorList>
            <person name="Wang L."/>
            <person name="Zhu T."/>
            <person name="Rodriguez J.C."/>
            <person name="Deal K.R."/>
            <person name="Dubcovsky J."/>
            <person name="McGuire P.E."/>
            <person name="Lux T."/>
            <person name="Spannagl M."/>
            <person name="Mayer K.F.X."/>
            <person name="Baldrich P."/>
            <person name="Meyers B.C."/>
            <person name="Huo N."/>
            <person name="Gu Y.Q."/>
            <person name="Zhou H."/>
            <person name="Devos K.M."/>
            <person name="Bennetzen J.L."/>
            <person name="Unver T."/>
            <person name="Budak H."/>
            <person name="Gulick P.J."/>
            <person name="Galiba G."/>
            <person name="Kalapos B."/>
            <person name="Nelson D.R."/>
            <person name="Li P."/>
            <person name="You F.M."/>
            <person name="Luo M.C."/>
            <person name="Dvorak J."/>
        </authorList>
    </citation>
    <scope>NUCLEOTIDE SEQUENCE [LARGE SCALE GENOMIC DNA]</scope>
    <source>
        <strain evidence="1">cv. AL8/78</strain>
    </source>
</reference>
<organism evidence="1 2">
    <name type="scientific">Aegilops tauschii subsp. strangulata</name>
    <name type="common">Goatgrass</name>
    <dbReference type="NCBI Taxonomy" id="200361"/>
    <lineage>
        <taxon>Eukaryota</taxon>
        <taxon>Viridiplantae</taxon>
        <taxon>Streptophyta</taxon>
        <taxon>Embryophyta</taxon>
        <taxon>Tracheophyta</taxon>
        <taxon>Spermatophyta</taxon>
        <taxon>Magnoliopsida</taxon>
        <taxon>Liliopsida</taxon>
        <taxon>Poales</taxon>
        <taxon>Poaceae</taxon>
        <taxon>BOP clade</taxon>
        <taxon>Pooideae</taxon>
        <taxon>Triticodae</taxon>
        <taxon>Triticeae</taxon>
        <taxon>Triticinae</taxon>
        <taxon>Aegilops</taxon>
    </lineage>
</organism>
<reference evidence="1" key="3">
    <citation type="journal article" date="2017" name="Nature">
        <title>Genome sequence of the progenitor of the wheat D genome Aegilops tauschii.</title>
        <authorList>
            <person name="Luo M.C."/>
            <person name="Gu Y.Q."/>
            <person name="Puiu D."/>
            <person name="Wang H."/>
            <person name="Twardziok S.O."/>
            <person name="Deal K.R."/>
            <person name="Huo N."/>
            <person name="Zhu T."/>
            <person name="Wang L."/>
            <person name="Wang Y."/>
            <person name="McGuire P.E."/>
            <person name="Liu S."/>
            <person name="Long H."/>
            <person name="Ramasamy R.K."/>
            <person name="Rodriguez J.C."/>
            <person name="Van S.L."/>
            <person name="Yuan L."/>
            <person name="Wang Z."/>
            <person name="Xia Z."/>
            <person name="Xiao L."/>
            <person name="Anderson O.D."/>
            <person name="Ouyang S."/>
            <person name="Liang Y."/>
            <person name="Zimin A.V."/>
            <person name="Pertea G."/>
            <person name="Qi P."/>
            <person name="Bennetzen J.L."/>
            <person name="Dai X."/>
            <person name="Dawson M.W."/>
            <person name="Muller H.G."/>
            <person name="Kugler K."/>
            <person name="Rivarola-Duarte L."/>
            <person name="Spannagl M."/>
            <person name="Mayer K.F.X."/>
            <person name="Lu F.H."/>
            <person name="Bevan M.W."/>
            <person name="Leroy P."/>
            <person name="Li P."/>
            <person name="You F.M."/>
            <person name="Sun Q."/>
            <person name="Liu Z."/>
            <person name="Lyons E."/>
            <person name="Wicker T."/>
            <person name="Salzberg S.L."/>
            <person name="Devos K.M."/>
            <person name="Dvorak J."/>
        </authorList>
    </citation>
    <scope>NUCLEOTIDE SEQUENCE [LARGE SCALE GENOMIC DNA]</scope>
    <source>
        <strain evidence="1">cv. AL8/78</strain>
    </source>
</reference>
<reference evidence="1" key="4">
    <citation type="submission" date="2019-03" db="UniProtKB">
        <authorList>
            <consortium name="EnsemblPlants"/>
        </authorList>
    </citation>
    <scope>IDENTIFICATION</scope>
</reference>
<protein>
    <submittedName>
        <fullName evidence="1">Uncharacterized protein</fullName>
    </submittedName>
</protein>
<dbReference type="EnsemblPlants" id="AET1Gv20756300.36">
    <property type="protein sequence ID" value="AET1Gv20756300.36"/>
    <property type="gene ID" value="AET1Gv20756300"/>
</dbReference>
<proteinExistence type="predicted"/>
<reference evidence="2" key="2">
    <citation type="journal article" date="2017" name="Nat. Plants">
        <title>The Aegilops tauschii genome reveals multiple impacts of transposons.</title>
        <authorList>
            <person name="Zhao G."/>
            <person name="Zou C."/>
            <person name="Li K."/>
            <person name="Wang K."/>
            <person name="Li T."/>
            <person name="Gao L."/>
            <person name="Zhang X."/>
            <person name="Wang H."/>
            <person name="Yang Z."/>
            <person name="Liu X."/>
            <person name="Jiang W."/>
            <person name="Mao L."/>
            <person name="Kong X."/>
            <person name="Jiao Y."/>
            <person name="Jia J."/>
        </authorList>
    </citation>
    <scope>NUCLEOTIDE SEQUENCE [LARGE SCALE GENOMIC DNA]</scope>
    <source>
        <strain evidence="2">cv. AL8/78</strain>
    </source>
</reference>
<evidence type="ECO:0000313" key="1">
    <source>
        <dbReference type="EnsemblPlants" id="AET1Gv20756300.35"/>
    </source>
</evidence>
<dbReference type="EnsemblPlants" id="AET1Gv20756300.35">
    <property type="protein sequence ID" value="AET1Gv20756300.35"/>
    <property type="gene ID" value="AET1Gv20756300"/>
</dbReference>
<reference evidence="2" key="1">
    <citation type="journal article" date="2014" name="Science">
        <title>Ancient hybridizations among the ancestral genomes of bread wheat.</title>
        <authorList>
            <consortium name="International Wheat Genome Sequencing Consortium,"/>
            <person name="Marcussen T."/>
            <person name="Sandve S.R."/>
            <person name="Heier L."/>
            <person name="Spannagl M."/>
            <person name="Pfeifer M."/>
            <person name="Jakobsen K.S."/>
            <person name="Wulff B.B."/>
            <person name="Steuernagel B."/>
            <person name="Mayer K.F."/>
            <person name="Olsen O.A."/>
        </authorList>
    </citation>
    <scope>NUCLEOTIDE SEQUENCE [LARGE SCALE GENOMIC DNA]</scope>
    <source>
        <strain evidence="2">cv. AL8/78</strain>
    </source>
</reference>
<keyword evidence="2" id="KW-1185">Reference proteome</keyword>
<dbReference type="Gramene" id="AET1Gv20756300.36">
    <property type="protein sequence ID" value="AET1Gv20756300.36"/>
    <property type="gene ID" value="AET1Gv20756300"/>
</dbReference>
<dbReference type="Proteomes" id="UP000015105">
    <property type="component" value="Chromosome 1D"/>
</dbReference>